<dbReference type="EMBL" id="JADGJQ010000093">
    <property type="protein sequence ID" value="KAJ3170816.1"/>
    <property type="molecule type" value="Genomic_DNA"/>
</dbReference>
<feature type="region of interest" description="Disordered" evidence="1">
    <location>
        <begin position="297"/>
        <end position="342"/>
    </location>
</feature>
<organism evidence="3 4">
    <name type="scientific">Geranomyces variabilis</name>
    <dbReference type="NCBI Taxonomy" id="109894"/>
    <lineage>
        <taxon>Eukaryota</taxon>
        <taxon>Fungi</taxon>
        <taxon>Fungi incertae sedis</taxon>
        <taxon>Chytridiomycota</taxon>
        <taxon>Chytridiomycota incertae sedis</taxon>
        <taxon>Chytridiomycetes</taxon>
        <taxon>Spizellomycetales</taxon>
        <taxon>Powellomycetaceae</taxon>
        <taxon>Geranomyces</taxon>
    </lineage>
</organism>
<feature type="transmembrane region" description="Helical" evidence="2">
    <location>
        <begin position="163"/>
        <end position="184"/>
    </location>
</feature>
<keyword evidence="2" id="KW-0472">Membrane</keyword>
<name>A0AAD5TF15_9FUNG</name>
<feature type="transmembrane region" description="Helical" evidence="2">
    <location>
        <begin position="118"/>
        <end position="143"/>
    </location>
</feature>
<keyword evidence="2" id="KW-0812">Transmembrane</keyword>
<evidence type="ECO:0000313" key="3">
    <source>
        <dbReference type="EMBL" id="KAJ3170816.1"/>
    </source>
</evidence>
<evidence type="ECO:0000313" key="4">
    <source>
        <dbReference type="Proteomes" id="UP001212152"/>
    </source>
</evidence>
<dbReference type="Proteomes" id="UP001212152">
    <property type="component" value="Unassembled WGS sequence"/>
</dbReference>
<accession>A0AAD5TF15</accession>
<feature type="transmembrane region" description="Helical" evidence="2">
    <location>
        <begin position="87"/>
        <end position="106"/>
    </location>
</feature>
<protein>
    <submittedName>
        <fullName evidence="3">Uncharacterized protein</fullName>
    </submittedName>
</protein>
<keyword evidence="2" id="KW-1133">Transmembrane helix</keyword>
<comment type="caution">
    <text evidence="3">The sequence shown here is derived from an EMBL/GenBank/DDBJ whole genome shotgun (WGS) entry which is preliminary data.</text>
</comment>
<feature type="transmembrane region" description="Helical" evidence="2">
    <location>
        <begin position="45"/>
        <end position="67"/>
    </location>
</feature>
<gene>
    <name evidence="3" type="ORF">HDU87_008701</name>
</gene>
<feature type="transmembrane region" description="Helical" evidence="2">
    <location>
        <begin position="248"/>
        <end position="268"/>
    </location>
</feature>
<dbReference type="AlphaFoldDB" id="A0AAD5TF15"/>
<feature type="compositionally biased region" description="Polar residues" evidence="1">
    <location>
        <begin position="305"/>
        <end position="314"/>
    </location>
</feature>
<proteinExistence type="predicted"/>
<reference evidence="3" key="1">
    <citation type="submission" date="2020-05" db="EMBL/GenBank/DDBJ databases">
        <title>Phylogenomic resolution of chytrid fungi.</title>
        <authorList>
            <person name="Stajich J.E."/>
            <person name="Amses K."/>
            <person name="Simmons R."/>
            <person name="Seto K."/>
            <person name="Myers J."/>
            <person name="Bonds A."/>
            <person name="Quandt C.A."/>
            <person name="Barry K."/>
            <person name="Liu P."/>
            <person name="Grigoriev I."/>
            <person name="Longcore J.E."/>
            <person name="James T.Y."/>
        </authorList>
    </citation>
    <scope>NUCLEOTIDE SEQUENCE</scope>
    <source>
        <strain evidence="3">JEL0379</strain>
    </source>
</reference>
<feature type="transmembrane region" description="Helical" evidence="2">
    <location>
        <begin position="12"/>
        <end position="33"/>
    </location>
</feature>
<sequence length="352" mass="38128">MSNSLKPDVNTILAMSLFSAAVALGIANVVYVVRQDLFTPRVSRSISTVASQLILLGSYGASLFNGISYCRGDIIAYNRGYHFSSAMVMLGSFLLANVVLGFLPAVQIRLAYHRRWNTLAIFVTRTVFGICFCGFVATTLAVGIHDLRNPPLDDSPLLDARSLLYTVWIAFGPLLACTIPVLVLRMIIGVKRRLAGLNEELMGNDGFGPVEILGEVQKKSVASLCVACPMTVALAISTAWPYSPLLDAFTTFYCAAFCSYFLFTIYIIRQVTQYTPAAGGEPTSSTARVSFKRRRGLAAVEHSNDANQPRTGSSGKREGYNLQGPNSANREGANRPGHDEGCDEVVPFAAPF</sequence>
<feature type="transmembrane region" description="Helical" evidence="2">
    <location>
        <begin position="221"/>
        <end position="242"/>
    </location>
</feature>
<evidence type="ECO:0000256" key="2">
    <source>
        <dbReference type="SAM" id="Phobius"/>
    </source>
</evidence>
<keyword evidence="4" id="KW-1185">Reference proteome</keyword>
<evidence type="ECO:0000256" key="1">
    <source>
        <dbReference type="SAM" id="MobiDB-lite"/>
    </source>
</evidence>